<feature type="domain" description="HTH cro/C1-type" evidence="1">
    <location>
        <begin position="36"/>
        <end position="83"/>
    </location>
</feature>
<dbReference type="SUPFAM" id="SSF47413">
    <property type="entry name" value="lambda repressor-like DNA-binding domains"/>
    <property type="match status" value="1"/>
</dbReference>
<dbReference type="RefSeq" id="WP_172149828.1">
    <property type="nucleotide sequence ID" value="NZ_BAABID010000008.1"/>
</dbReference>
<dbReference type="InterPro" id="IPR001387">
    <property type="entry name" value="Cro/C1-type_HTH"/>
</dbReference>
<dbReference type="PANTHER" id="PTHR35010:SF2">
    <property type="entry name" value="BLL4672 PROTEIN"/>
    <property type="match status" value="1"/>
</dbReference>
<comment type="caution">
    <text evidence="2">The sequence shown here is derived from an EMBL/GenBank/DDBJ whole genome shotgun (WGS) entry which is preliminary data.</text>
</comment>
<dbReference type="Gene3D" id="1.10.260.40">
    <property type="entry name" value="lambda repressor-like DNA-binding domains"/>
    <property type="match status" value="1"/>
</dbReference>
<dbReference type="Pfam" id="PF13560">
    <property type="entry name" value="HTH_31"/>
    <property type="match status" value="1"/>
</dbReference>
<evidence type="ECO:0000313" key="3">
    <source>
        <dbReference type="Proteomes" id="UP001500956"/>
    </source>
</evidence>
<dbReference type="InterPro" id="IPR010982">
    <property type="entry name" value="Lambda_DNA-bd_dom_sf"/>
</dbReference>
<organism evidence="2 3">
    <name type="scientific">Isoptericola chiayiensis</name>
    <dbReference type="NCBI Taxonomy" id="579446"/>
    <lineage>
        <taxon>Bacteria</taxon>
        <taxon>Bacillati</taxon>
        <taxon>Actinomycetota</taxon>
        <taxon>Actinomycetes</taxon>
        <taxon>Micrococcales</taxon>
        <taxon>Promicromonosporaceae</taxon>
        <taxon>Isoptericola</taxon>
    </lineage>
</organism>
<keyword evidence="3" id="KW-1185">Reference proteome</keyword>
<protein>
    <submittedName>
        <fullName evidence="2">Helix-turn-helix transcriptional regulator</fullName>
    </submittedName>
</protein>
<dbReference type="Pfam" id="PF17765">
    <property type="entry name" value="MLTR_LBD"/>
    <property type="match status" value="1"/>
</dbReference>
<dbReference type="Gene3D" id="3.30.450.180">
    <property type="match status" value="1"/>
</dbReference>
<dbReference type="SMART" id="SM00530">
    <property type="entry name" value="HTH_XRE"/>
    <property type="match status" value="1"/>
</dbReference>
<dbReference type="PROSITE" id="PS50943">
    <property type="entry name" value="HTH_CROC1"/>
    <property type="match status" value="1"/>
</dbReference>
<reference evidence="3" key="1">
    <citation type="journal article" date="2019" name="Int. J. Syst. Evol. Microbiol.">
        <title>The Global Catalogue of Microorganisms (GCM) 10K type strain sequencing project: providing services to taxonomists for standard genome sequencing and annotation.</title>
        <authorList>
            <consortium name="The Broad Institute Genomics Platform"/>
            <consortium name="The Broad Institute Genome Sequencing Center for Infectious Disease"/>
            <person name="Wu L."/>
            <person name="Ma J."/>
        </authorList>
    </citation>
    <scope>NUCLEOTIDE SEQUENCE [LARGE SCALE GENOMIC DNA]</scope>
    <source>
        <strain evidence="3">JCM 18063</strain>
    </source>
</reference>
<evidence type="ECO:0000259" key="1">
    <source>
        <dbReference type="PROSITE" id="PS50943"/>
    </source>
</evidence>
<evidence type="ECO:0000313" key="2">
    <source>
        <dbReference type="EMBL" id="GAA4727782.1"/>
    </source>
</evidence>
<sequence>MSHLEAPLGDFLRARRSNLSPIEVDLPATGDRRVPGLRREEVAQRAGISSHYYLRLEQGRDRQPSPRTIDALASALRLDRHGISYMSRLVAREAAPPRESAPAADPVAPEKLLAPYATQAAFLSDRNFDILACNDVARALSAGQWEVGANLVASVFSERMRGTLDEWEDCARRVVAALRFRSDPYDRRLKSLVEGLTVRDADFGRIWARHEAHPSYFQAYRQKVPGFGAVDLLIHTFHVPRSPGWTLTAVVPDPSAQASAATFAHLSALGPTPAQTADVA</sequence>
<dbReference type="PANTHER" id="PTHR35010">
    <property type="entry name" value="BLL4672 PROTEIN-RELATED"/>
    <property type="match status" value="1"/>
</dbReference>
<dbReference type="InterPro" id="IPR041413">
    <property type="entry name" value="MLTR_LBD"/>
</dbReference>
<dbReference type="CDD" id="cd00093">
    <property type="entry name" value="HTH_XRE"/>
    <property type="match status" value="1"/>
</dbReference>
<dbReference type="Proteomes" id="UP001500956">
    <property type="component" value="Unassembled WGS sequence"/>
</dbReference>
<gene>
    <name evidence="2" type="ORF">GCM10023216_18700</name>
</gene>
<name>A0ABP8YEM5_9MICO</name>
<proteinExistence type="predicted"/>
<accession>A0ABP8YEM5</accession>
<dbReference type="EMBL" id="BAABID010000008">
    <property type="protein sequence ID" value="GAA4727782.1"/>
    <property type="molecule type" value="Genomic_DNA"/>
</dbReference>